<reference evidence="1" key="1">
    <citation type="submission" date="2019-11" db="EMBL/GenBank/DDBJ databases">
        <title>Genome sequences of 17 halophilic strains isolated from different environments.</title>
        <authorList>
            <person name="Furrow R.E."/>
        </authorList>
    </citation>
    <scope>NUCLEOTIDE SEQUENCE</scope>
    <source>
        <strain evidence="1">22510_22_Filter</strain>
    </source>
</reference>
<accession>A0ACC7VGE2</accession>
<dbReference type="EMBL" id="WMEU01000003">
    <property type="protein sequence ID" value="MYL53750.1"/>
    <property type="molecule type" value="Genomic_DNA"/>
</dbReference>
<evidence type="ECO:0000313" key="2">
    <source>
        <dbReference type="Proteomes" id="UP000466692"/>
    </source>
</evidence>
<organism evidence="1 2">
    <name type="scientific">Pontibacillus yanchengensis</name>
    <dbReference type="NCBI Taxonomy" id="462910"/>
    <lineage>
        <taxon>Bacteria</taxon>
        <taxon>Bacillati</taxon>
        <taxon>Bacillota</taxon>
        <taxon>Bacilli</taxon>
        <taxon>Bacillales</taxon>
        <taxon>Bacillaceae</taxon>
        <taxon>Pontibacillus</taxon>
    </lineage>
</organism>
<gene>
    <name evidence="1" type="ORF">GLW08_10420</name>
</gene>
<protein>
    <submittedName>
        <fullName evidence="1">Tyrosine-type recombinase/integrase</fullName>
    </submittedName>
</protein>
<dbReference type="Proteomes" id="UP000466692">
    <property type="component" value="Unassembled WGS sequence"/>
</dbReference>
<proteinExistence type="predicted"/>
<name>A0ACC7VGE2_9BACI</name>
<sequence>MIIQETFDLNLYAQKFLRHLKRQHYSEETITGYQKDLRKFSEFLYHEYKGNILTEEIQKEDILDYLGYLESLDFKPNSVSRHLSTLKSFYKFLVYEMDFKVDVAARIKQPQIYTPLPAVLDVEEVHNLLQTAKVYSKYYYTLYSLLYYTGSRISPIRTLPKKHVDLKSKQLYLEKIKGGRDLYLPLNEVMYDILVDFLLDCRGDGSDYVFSSPRLKNQPISAYLIRTQLKKVAKYAGITKRVTPHILRHCTATHLTLQNVDQKFIASILGHTDLRSTARYQQLNVDNLRPTINKLT</sequence>
<evidence type="ECO:0000313" key="1">
    <source>
        <dbReference type="EMBL" id="MYL53750.1"/>
    </source>
</evidence>
<comment type="caution">
    <text evidence="1">The sequence shown here is derived from an EMBL/GenBank/DDBJ whole genome shotgun (WGS) entry which is preliminary data.</text>
</comment>
<keyword evidence="2" id="KW-1185">Reference proteome</keyword>